<organism evidence="1 2">
    <name type="scientific">Actinopolymorpha rutila</name>
    <dbReference type="NCBI Taxonomy" id="446787"/>
    <lineage>
        <taxon>Bacteria</taxon>
        <taxon>Bacillati</taxon>
        <taxon>Actinomycetota</taxon>
        <taxon>Actinomycetes</taxon>
        <taxon>Propionibacteriales</taxon>
        <taxon>Actinopolymorphaceae</taxon>
        <taxon>Actinopolymorpha</taxon>
    </lineage>
</organism>
<dbReference type="AlphaFoldDB" id="A0A852ZU08"/>
<dbReference type="RefSeq" id="WP_179789903.1">
    <property type="nucleotide sequence ID" value="NZ_BAAARR010000005.1"/>
</dbReference>
<evidence type="ECO:0000313" key="1">
    <source>
        <dbReference type="EMBL" id="NYH92480.1"/>
    </source>
</evidence>
<dbReference type="Proteomes" id="UP000579605">
    <property type="component" value="Unassembled WGS sequence"/>
</dbReference>
<reference evidence="1 2" key="1">
    <citation type="submission" date="2020-07" db="EMBL/GenBank/DDBJ databases">
        <title>Sequencing the genomes of 1000 actinobacteria strains.</title>
        <authorList>
            <person name="Klenk H.-P."/>
        </authorList>
    </citation>
    <scope>NUCLEOTIDE SEQUENCE [LARGE SCALE GENOMIC DNA]</scope>
    <source>
        <strain evidence="1 2">DSM 18448</strain>
    </source>
</reference>
<accession>A0A852ZU08</accession>
<dbReference type="EMBL" id="JACBZH010000001">
    <property type="protein sequence ID" value="NYH92480.1"/>
    <property type="molecule type" value="Genomic_DNA"/>
</dbReference>
<evidence type="ECO:0000313" key="2">
    <source>
        <dbReference type="Proteomes" id="UP000579605"/>
    </source>
</evidence>
<name>A0A852ZU08_9ACTN</name>
<keyword evidence="2" id="KW-1185">Reference proteome</keyword>
<sequence>MTALTPDASDLPSWPRLSVFCIHHANRLPALARERLASTTLAQGQVAIDAHRGAHIIARRAIGGEEVVWLVAVENGLDTSDLSIRTAIDTALEGFRSAHGF</sequence>
<proteinExistence type="predicted"/>
<protein>
    <submittedName>
        <fullName evidence="1">Uncharacterized protein</fullName>
    </submittedName>
</protein>
<comment type="caution">
    <text evidence="1">The sequence shown here is derived from an EMBL/GenBank/DDBJ whole genome shotgun (WGS) entry which is preliminary data.</text>
</comment>
<gene>
    <name evidence="1" type="ORF">F4554_005118</name>
</gene>